<evidence type="ECO:0000313" key="2">
    <source>
        <dbReference type="Proteomes" id="UP001215598"/>
    </source>
</evidence>
<organism evidence="1 2">
    <name type="scientific">Mycena metata</name>
    <dbReference type="NCBI Taxonomy" id="1033252"/>
    <lineage>
        <taxon>Eukaryota</taxon>
        <taxon>Fungi</taxon>
        <taxon>Dikarya</taxon>
        <taxon>Basidiomycota</taxon>
        <taxon>Agaricomycotina</taxon>
        <taxon>Agaricomycetes</taxon>
        <taxon>Agaricomycetidae</taxon>
        <taxon>Agaricales</taxon>
        <taxon>Marasmiineae</taxon>
        <taxon>Mycenaceae</taxon>
        <taxon>Mycena</taxon>
    </lineage>
</organism>
<keyword evidence="2" id="KW-1185">Reference proteome</keyword>
<accession>A0AAD7HQG5</accession>
<reference evidence="1" key="1">
    <citation type="submission" date="2023-03" db="EMBL/GenBank/DDBJ databases">
        <title>Massive genome expansion in bonnet fungi (Mycena s.s.) driven by repeated elements and novel gene families across ecological guilds.</title>
        <authorList>
            <consortium name="Lawrence Berkeley National Laboratory"/>
            <person name="Harder C.B."/>
            <person name="Miyauchi S."/>
            <person name="Viragh M."/>
            <person name="Kuo A."/>
            <person name="Thoen E."/>
            <person name="Andreopoulos B."/>
            <person name="Lu D."/>
            <person name="Skrede I."/>
            <person name="Drula E."/>
            <person name="Henrissat B."/>
            <person name="Morin E."/>
            <person name="Kohler A."/>
            <person name="Barry K."/>
            <person name="LaButti K."/>
            <person name="Morin E."/>
            <person name="Salamov A."/>
            <person name="Lipzen A."/>
            <person name="Mereny Z."/>
            <person name="Hegedus B."/>
            <person name="Baldrian P."/>
            <person name="Stursova M."/>
            <person name="Weitz H."/>
            <person name="Taylor A."/>
            <person name="Grigoriev I.V."/>
            <person name="Nagy L.G."/>
            <person name="Martin F."/>
            <person name="Kauserud H."/>
        </authorList>
    </citation>
    <scope>NUCLEOTIDE SEQUENCE</scope>
    <source>
        <strain evidence="1">CBHHK182m</strain>
    </source>
</reference>
<evidence type="ECO:0000313" key="1">
    <source>
        <dbReference type="EMBL" id="KAJ7725915.1"/>
    </source>
</evidence>
<name>A0AAD7HQG5_9AGAR</name>
<dbReference type="Proteomes" id="UP001215598">
    <property type="component" value="Unassembled WGS sequence"/>
</dbReference>
<protein>
    <submittedName>
        <fullName evidence="1">Uncharacterized protein</fullName>
    </submittedName>
</protein>
<proteinExistence type="predicted"/>
<sequence>MLNLYHLSQLALLHETVLGHLPDFSWYPTSDSLAAISGPYPIRSDAIFGSSRMIFLASKIVALKTKMIAGDRSRQLPNSSKIQGPVLLDKQPTVVPRGAFT</sequence>
<comment type="caution">
    <text evidence="1">The sequence shown here is derived from an EMBL/GenBank/DDBJ whole genome shotgun (WGS) entry which is preliminary data.</text>
</comment>
<dbReference type="AlphaFoldDB" id="A0AAD7HQG5"/>
<dbReference type="EMBL" id="JARKIB010000190">
    <property type="protein sequence ID" value="KAJ7725915.1"/>
    <property type="molecule type" value="Genomic_DNA"/>
</dbReference>
<gene>
    <name evidence="1" type="ORF">B0H16DRAFT_275428</name>
</gene>